<organism evidence="3 4">
    <name type="scientific">Acinetobacter rudis</name>
    <dbReference type="NCBI Taxonomy" id="632955"/>
    <lineage>
        <taxon>Bacteria</taxon>
        <taxon>Pseudomonadati</taxon>
        <taxon>Pseudomonadota</taxon>
        <taxon>Gammaproteobacteria</taxon>
        <taxon>Moraxellales</taxon>
        <taxon>Moraxellaceae</taxon>
        <taxon>Acinetobacter</taxon>
    </lineage>
</organism>
<dbReference type="AlphaFoldDB" id="A0AAW8JB58"/>
<feature type="signal peptide" evidence="1">
    <location>
        <begin position="1"/>
        <end position="21"/>
    </location>
</feature>
<dbReference type="RefSeq" id="WP_308974535.1">
    <property type="nucleotide sequence ID" value="NZ_JAVIDL010000046.1"/>
</dbReference>
<proteinExistence type="predicted"/>
<comment type="caution">
    <text evidence="3">The sequence shown here is derived from an EMBL/GenBank/DDBJ whole genome shotgun (WGS) entry which is preliminary data.</text>
</comment>
<sequence>MKFKKMLLCLGLLAISNLAAAETVNYKIDPTHTATIFSWSHFGFSNPSANFSDIQGNISVDNEYPEKSTVMVNIPVKSINTNVAILDRKLQEGEWFNTAKFPMIVFKSTQVETNDQKNFKISGDLTIKGVTKPVVLTAVLNQQVLHPMLKVPAIGFNASTKIKRSDFGIATYVPAVSDEVSIQITTEAIAVK</sequence>
<evidence type="ECO:0000259" key="2">
    <source>
        <dbReference type="SMART" id="SM00867"/>
    </source>
</evidence>
<dbReference type="Pfam" id="PF04264">
    <property type="entry name" value="YceI"/>
    <property type="match status" value="1"/>
</dbReference>
<keyword evidence="1" id="KW-0732">Signal</keyword>
<dbReference type="PANTHER" id="PTHR34406:SF1">
    <property type="entry name" value="PROTEIN YCEI"/>
    <property type="match status" value="1"/>
</dbReference>
<dbReference type="Proteomes" id="UP001243844">
    <property type="component" value="Unassembled WGS sequence"/>
</dbReference>
<name>A0AAW8JB58_9GAMM</name>
<protein>
    <submittedName>
        <fullName evidence="3">YceI family protein</fullName>
    </submittedName>
</protein>
<accession>A0AAW8JB58</accession>
<feature type="domain" description="Lipid/polyisoprenoid-binding YceI-like" evidence="2">
    <location>
        <begin position="25"/>
        <end position="189"/>
    </location>
</feature>
<evidence type="ECO:0000313" key="4">
    <source>
        <dbReference type="Proteomes" id="UP001243844"/>
    </source>
</evidence>
<reference evidence="3" key="1">
    <citation type="submission" date="2023-08" db="EMBL/GenBank/DDBJ databases">
        <title>Emergence of clinically-relevant ST2 carbapenem-resistant Acinetobacter baumannii strains in hospital sewages in Zhejiang, East of China.</title>
        <authorList>
            <person name="Kaichao C."/>
            <person name="Zhang R."/>
        </authorList>
    </citation>
    <scope>NUCLEOTIDE SEQUENCE</scope>
    <source>
        <strain evidence="3">M-RB-37</strain>
    </source>
</reference>
<dbReference type="InterPro" id="IPR036761">
    <property type="entry name" value="TTHA0802/YceI-like_sf"/>
</dbReference>
<dbReference type="Gene3D" id="2.40.128.110">
    <property type="entry name" value="Lipid/polyisoprenoid-binding, YceI-like"/>
    <property type="match status" value="1"/>
</dbReference>
<gene>
    <name evidence="3" type="ORF">RFH47_15210</name>
</gene>
<dbReference type="PANTHER" id="PTHR34406">
    <property type="entry name" value="PROTEIN YCEI"/>
    <property type="match status" value="1"/>
</dbReference>
<dbReference type="SMART" id="SM00867">
    <property type="entry name" value="YceI"/>
    <property type="match status" value="1"/>
</dbReference>
<dbReference type="EMBL" id="JAVIDL010000046">
    <property type="protein sequence ID" value="MDQ8937069.1"/>
    <property type="molecule type" value="Genomic_DNA"/>
</dbReference>
<evidence type="ECO:0000256" key="1">
    <source>
        <dbReference type="SAM" id="SignalP"/>
    </source>
</evidence>
<dbReference type="InterPro" id="IPR007372">
    <property type="entry name" value="Lipid/polyisoprenoid-bd_YceI"/>
</dbReference>
<feature type="chain" id="PRO_5043936633" evidence="1">
    <location>
        <begin position="22"/>
        <end position="192"/>
    </location>
</feature>
<evidence type="ECO:0000313" key="3">
    <source>
        <dbReference type="EMBL" id="MDQ8937069.1"/>
    </source>
</evidence>
<dbReference type="SUPFAM" id="SSF101874">
    <property type="entry name" value="YceI-like"/>
    <property type="match status" value="1"/>
</dbReference>